<dbReference type="Gene3D" id="3.40.50.880">
    <property type="match status" value="1"/>
</dbReference>
<sequence length="200" mass="22417">MSTPTTHLRIGVMLEEVQLADILGNLASPYVAGTGPSNPSDLLIGGGFQFIPNVTYDTCPRDLDILIIGGTEAWRKTKVVMTTCVGSLWLTSTGLLEGRRCTTNKEFLNLAREMYPGTEWVRQRGKGELWTAGGAGAGIDMIAHYCQQRFGNEFVDTFSVQMLELNPGGKSHWLREADEWFIRWRLPQRVNQRSKFTTFL</sequence>
<protein>
    <submittedName>
        <fullName evidence="1">Class I glutamine amidotransferase-like protein</fullName>
    </submittedName>
</protein>
<dbReference type="EMBL" id="JAULSU010000001">
    <property type="protein sequence ID" value="KAK0631244.1"/>
    <property type="molecule type" value="Genomic_DNA"/>
</dbReference>
<dbReference type="SUPFAM" id="SSF52317">
    <property type="entry name" value="Class I glutamine amidotransferase-like"/>
    <property type="match status" value="1"/>
</dbReference>
<keyword evidence="2" id="KW-1185">Reference proteome</keyword>
<name>A0AA39XC75_9PEZI</name>
<accession>A0AA39XC75</accession>
<reference evidence="1" key="1">
    <citation type="submission" date="2023-06" db="EMBL/GenBank/DDBJ databases">
        <title>Genome-scale phylogeny and comparative genomics of the fungal order Sordariales.</title>
        <authorList>
            <consortium name="Lawrence Berkeley National Laboratory"/>
            <person name="Hensen N."/>
            <person name="Bonometti L."/>
            <person name="Westerberg I."/>
            <person name="Brannstrom I.O."/>
            <person name="Guillou S."/>
            <person name="Cros-Aarteil S."/>
            <person name="Calhoun S."/>
            <person name="Haridas S."/>
            <person name="Kuo A."/>
            <person name="Mondo S."/>
            <person name="Pangilinan J."/>
            <person name="Riley R."/>
            <person name="Labutti K."/>
            <person name="Andreopoulos B."/>
            <person name="Lipzen A."/>
            <person name="Chen C."/>
            <person name="Yanf M."/>
            <person name="Daum C."/>
            <person name="Ng V."/>
            <person name="Clum A."/>
            <person name="Steindorff A."/>
            <person name="Ohm R."/>
            <person name="Martin F."/>
            <person name="Silar P."/>
            <person name="Natvig D."/>
            <person name="Lalanne C."/>
            <person name="Gautier V."/>
            <person name="Ament-Velasquez S.L."/>
            <person name="Kruys A."/>
            <person name="Hutchinson M.I."/>
            <person name="Powell A.J."/>
            <person name="Barry K."/>
            <person name="Miller A.N."/>
            <person name="Grigoriev I.V."/>
            <person name="Debuchy R."/>
            <person name="Gladieux P."/>
            <person name="Thoren M.H."/>
            <person name="Johannesson H."/>
        </authorList>
    </citation>
    <scope>NUCLEOTIDE SEQUENCE</scope>
    <source>
        <strain evidence="1">CBS 606.72</strain>
    </source>
</reference>
<dbReference type="InterPro" id="IPR029062">
    <property type="entry name" value="Class_I_gatase-like"/>
</dbReference>
<dbReference type="PANTHER" id="PTHR43130:SF7">
    <property type="entry name" value="DJ-1_PFPI DOMAIN-CONTAINING PROTEIN"/>
    <property type="match status" value="1"/>
</dbReference>
<keyword evidence="1" id="KW-0315">Glutamine amidotransferase</keyword>
<dbReference type="InterPro" id="IPR052158">
    <property type="entry name" value="INH-QAR"/>
</dbReference>
<proteinExistence type="predicted"/>
<evidence type="ECO:0000313" key="2">
    <source>
        <dbReference type="Proteomes" id="UP001175000"/>
    </source>
</evidence>
<dbReference type="PANTHER" id="PTHR43130">
    <property type="entry name" value="ARAC-FAMILY TRANSCRIPTIONAL REGULATOR"/>
    <property type="match status" value="1"/>
</dbReference>
<dbReference type="AlphaFoldDB" id="A0AA39XC75"/>
<organism evidence="1 2">
    <name type="scientific">Immersiella caudata</name>
    <dbReference type="NCBI Taxonomy" id="314043"/>
    <lineage>
        <taxon>Eukaryota</taxon>
        <taxon>Fungi</taxon>
        <taxon>Dikarya</taxon>
        <taxon>Ascomycota</taxon>
        <taxon>Pezizomycotina</taxon>
        <taxon>Sordariomycetes</taxon>
        <taxon>Sordariomycetidae</taxon>
        <taxon>Sordariales</taxon>
        <taxon>Lasiosphaeriaceae</taxon>
        <taxon>Immersiella</taxon>
    </lineage>
</organism>
<dbReference type="Proteomes" id="UP001175000">
    <property type="component" value="Unassembled WGS sequence"/>
</dbReference>
<gene>
    <name evidence="1" type="ORF">B0T14DRAFT_532101</name>
</gene>
<evidence type="ECO:0000313" key="1">
    <source>
        <dbReference type="EMBL" id="KAK0631244.1"/>
    </source>
</evidence>
<comment type="caution">
    <text evidence="1">The sequence shown here is derived from an EMBL/GenBank/DDBJ whole genome shotgun (WGS) entry which is preliminary data.</text>
</comment>